<dbReference type="EMBL" id="VCEA01000002">
    <property type="protein sequence ID" value="KAB0348139.1"/>
    <property type="molecule type" value="Genomic_DNA"/>
</dbReference>
<reference evidence="2 3" key="1">
    <citation type="submission" date="2019-06" db="EMBL/GenBank/DDBJ databases">
        <title>Discovery of a novel chromosome fission-fusion reversal in muntjac.</title>
        <authorList>
            <person name="Mudd A.B."/>
            <person name="Bredeson J.V."/>
            <person name="Baum R."/>
            <person name="Hockemeyer D."/>
            <person name="Rokhsar D.S."/>
        </authorList>
    </citation>
    <scope>NUCLEOTIDE SEQUENCE [LARGE SCALE GENOMIC DNA]</scope>
    <source>
        <strain evidence="2">UTSW_UCB_Mm</strain>
        <tissue evidence="2">Fibroblast cell line</tissue>
    </source>
</reference>
<feature type="compositionally biased region" description="Basic and acidic residues" evidence="1">
    <location>
        <begin position="73"/>
        <end position="104"/>
    </location>
</feature>
<organism evidence="2 3">
    <name type="scientific">Muntiacus muntjak</name>
    <name type="common">Barking deer</name>
    <name type="synonym">Indian muntjac</name>
    <dbReference type="NCBI Taxonomy" id="9888"/>
    <lineage>
        <taxon>Eukaryota</taxon>
        <taxon>Metazoa</taxon>
        <taxon>Chordata</taxon>
        <taxon>Craniata</taxon>
        <taxon>Vertebrata</taxon>
        <taxon>Euteleostomi</taxon>
        <taxon>Mammalia</taxon>
        <taxon>Eutheria</taxon>
        <taxon>Laurasiatheria</taxon>
        <taxon>Artiodactyla</taxon>
        <taxon>Ruminantia</taxon>
        <taxon>Pecora</taxon>
        <taxon>Cervidae</taxon>
        <taxon>Muntiacinae</taxon>
        <taxon>Muntiacus</taxon>
    </lineage>
</organism>
<protein>
    <submittedName>
        <fullName evidence="2">Uncharacterized protein</fullName>
    </submittedName>
</protein>
<proteinExistence type="predicted"/>
<sequence length="110" mass="12047">STDSRFSHPPWFLPSFLPRSAQSRSCQQMAAAGTSLSCPWGPPSNTGYRKQYIGSGKQAKPVVVLDPVSTHEPQTKDQVAEKDPAQHKDDEGETKPGYKQKVKDTNSSNC</sequence>
<evidence type="ECO:0000313" key="2">
    <source>
        <dbReference type="EMBL" id="KAB0348139.1"/>
    </source>
</evidence>
<feature type="region of interest" description="Disordered" evidence="1">
    <location>
        <begin position="31"/>
        <end position="51"/>
    </location>
</feature>
<feature type="non-terminal residue" evidence="2">
    <location>
        <position position="1"/>
    </location>
</feature>
<gene>
    <name evidence="2" type="ORF">FD754_012996</name>
</gene>
<accession>A0A5N3VFV6</accession>
<keyword evidence="3" id="KW-1185">Reference proteome</keyword>
<dbReference type="AlphaFoldDB" id="A0A5N3VFV6"/>
<evidence type="ECO:0000313" key="3">
    <source>
        <dbReference type="Proteomes" id="UP000326458"/>
    </source>
</evidence>
<evidence type="ECO:0000256" key="1">
    <source>
        <dbReference type="SAM" id="MobiDB-lite"/>
    </source>
</evidence>
<dbReference type="Proteomes" id="UP000326458">
    <property type="component" value="Unassembled WGS sequence"/>
</dbReference>
<feature type="region of interest" description="Disordered" evidence="1">
    <location>
        <begin position="66"/>
        <end position="110"/>
    </location>
</feature>
<comment type="caution">
    <text evidence="2">The sequence shown here is derived from an EMBL/GenBank/DDBJ whole genome shotgun (WGS) entry which is preliminary data.</text>
</comment>
<name>A0A5N3VFV6_MUNMU</name>